<sequence length="72" mass="8389">MLKHVSGTMEECIYMGQMTGRERGTIAVIFIGYFLQMIYASGEMREFLLQAGKKEKTMRRNQVFCMHRTVCT</sequence>
<gene>
    <name evidence="2" type="ORF">BRYFOR_06848</name>
</gene>
<dbReference type="Proteomes" id="UP000005561">
    <property type="component" value="Unassembled WGS sequence"/>
</dbReference>
<keyword evidence="1" id="KW-1133">Transmembrane helix</keyword>
<dbReference type="EMBL" id="ACCL02000007">
    <property type="protein sequence ID" value="EET61203.1"/>
    <property type="molecule type" value="Genomic_DNA"/>
</dbReference>
<keyword evidence="3" id="KW-1185">Reference proteome</keyword>
<feature type="transmembrane region" description="Helical" evidence="1">
    <location>
        <begin position="24"/>
        <end position="42"/>
    </location>
</feature>
<accession>C6LDZ9</accession>
<evidence type="ECO:0000313" key="3">
    <source>
        <dbReference type="Proteomes" id="UP000005561"/>
    </source>
</evidence>
<organism evidence="2 3">
    <name type="scientific">Marvinbryantia formatexigens DSM 14469</name>
    <dbReference type="NCBI Taxonomy" id="478749"/>
    <lineage>
        <taxon>Bacteria</taxon>
        <taxon>Bacillati</taxon>
        <taxon>Bacillota</taxon>
        <taxon>Clostridia</taxon>
        <taxon>Lachnospirales</taxon>
        <taxon>Lachnospiraceae</taxon>
        <taxon>Marvinbryantia</taxon>
    </lineage>
</organism>
<evidence type="ECO:0000256" key="1">
    <source>
        <dbReference type="SAM" id="Phobius"/>
    </source>
</evidence>
<protein>
    <submittedName>
        <fullName evidence="2">Uncharacterized protein</fullName>
    </submittedName>
</protein>
<proteinExistence type="predicted"/>
<keyword evidence="1" id="KW-0472">Membrane</keyword>
<evidence type="ECO:0000313" key="2">
    <source>
        <dbReference type="EMBL" id="EET61203.1"/>
    </source>
</evidence>
<keyword evidence="1" id="KW-0812">Transmembrane</keyword>
<comment type="caution">
    <text evidence="2">The sequence shown here is derived from an EMBL/GenBank/DDBJ whole genome shotgun (WGS) entry which is preliminary data.</text>
</comment>
<reference evidence="2" key="1">
    <citation type="submission" date="2009-07" db="EMBL/GenBank/DDBJ databases">
        <authorList>
            <person name="Weinstock G."/>
            <person name="Sodergren E."/>
            <person name="Clifton S."/>
            <person name="Fulton L."/>
            <person name="Fulton B."/>
            <person name="Courtney L."/>
            <person name="Fronick C."/>
            <person name="Harrison M."/>
            <person name="Strong C."/>
            <person name="Farmer C."/>
            <person name="Delahaunty K."/>
            <person name="Markovic C."/>
            <person name="Hall O."/>
            <person name="Minx P."/>
            <person name="Tomlinson C."/>
            <person name="Mitreva M."/>
            <person name="Nelson J."/>
            <person name="Hou S."/>
            <person name="Wollam A."/>
            <person name="Pepin K.H."/>
            <person name="Johnson M."/>
            <person name="Bhonagiri V."/>
            <person name="Nash W.E."/>
            <person name="Warren W."/>
            <person name="Chinwalla A."/>
            <person name="Mardis E.R."/>
            <person name="Wilson R.K."/>
        </authorList>
    </citation>
    <scope>NUCLEOTIDE SEQUENCE [LARGE SCALE GENOMIC DNA]</scope>
    <source>
        <strain evidence="2">DSM 14469</strain>
    </source>
</reference>
<dbReference type="AlphaFoldDB" id="C6LDZ9"/>
<name>C6LDZ9_9FIRM</name>